<evidence type="ECO:0000313" key="3">
    <source>
        <dbReference type="EnsemblMetazoa" id="ISCW009606-PA"/>
    </source>
</evidence>
<dbReference type="VEuPathDB" id="VectorBase:ISCI009606"/>
<sequence length="245" mass="26329">MYRCYDSDKTFKLDVKASSRDYVFRTHDAVAIDYKISTFADTQQCERDADCSPKHGPLSTCRDGHCSCLVGHVMTDDVCGPVSCLTDVECSDAGTRCVGGECACSGDFDLVGHRCRKSEELLISVKLVICCLGLVAGIAVFTAVSLTFLKNKAGFYLASSIETHKADDDDEDTIVTTATAEDDAVTLQLDRSQGQSQAEGQDEGLPTIFFRALFPTLSGGLFGEPADPNRISFGNTEVSGSTIDI</sequence>
<dbReference type="HOGENOM" id="CLU_1134640_0_0_1"/>
<dbReference type="VEuPathDB" id="VectorBase:ISCW009606"/>
<keyword evidence="1" id="KW-0472">Membrane</keyword>
<dbReference type="AlphaFoldDB" id="B7Q212"/>
<dbReference type="EnsemblMetazoa" id="ISCW009606-RA">
    <property type="protein sequence ID" value="ISCW009606-PA"/>
    <property type="gene ID" value="ISCW009606"/>
</dbReference>
<dbReference type="EMBL" id="ABJB010255024">
    <property type="status" value="NOT_ANNOTATED_CDS"/>
    <property type="molecule type" value="Genomic_DNA"/>
</dbReference>
<gene>
    <name evidence="2" type="ORF">IscW_ISCW009606</name>
</gene>
<accession>B7Q212</accession>
<dbReference type="EMBL" id="DS840700">
    <property type="protein sequence ID" value="EEC12884.1"/>
    <property type="molecule type" value="Genomic_DNA"/>
</dbReference>
<dbReference type="EMBL" id="ABJB010607513">
    <property type="status" value="NOT_ANNOTATED_CDS"/>
    <property type="molecule type" value="Genomic_DNA"/>
</dbReference>
<keyword evidence="1" id="KW-0812">Transmembrane</keyword>
<proteinExistence type="predicted"/>
<dbReference type="EMBL" id="ABJB010645654">
    <property type="status" value="NOT_ANNOTATED_CDS"/>
    <property type="molecule type" value="Genomic_DNA"/>
</dbReference>
<evidence type="ECO:0000313" key="2">
    <source>
        <dbReference type="EMBL" id="EEC12884.1"/>
    </source>
</evidence>
<organism>
    <name type="scientific">Ixodes scapularis</name>
    <name type="common">Black-legged tick</name>
    <name type="synonym">Deer tick</name>
    <dbReference type="NCBI Taxonomy" id="6945"/>
    <lineage>
        <taxon>Eukaryota</taxon>
        <taxon>Metazoa</taxon>
        <taxon>Ecdysozoa</taxon>
        <taxon>Arthropoda</taxon>
        <taxon>Chelicerata</taxon>
        <taxon>Arachnida</taxon>
        <taxon>Acari</taxon>
        <taxon>Parasitiformes</taxon>
        <taxon>Ixodida</taxon>
        <taxon>Ixodoidea</taxon>
        <taxon>Ixodidae</taxon>
        <taxon>Ixodinae</taxon>
        <taxon>Ixodes</taxon>
    </lineage>
</organism>
<dbReference type="PaxDb" id="6945-B7Q212"/>
<reference evidence="2 4" key="1">
    <citation type="submission" date="2008-03" db="EMBL/GenBank/DDBJ databases">
        <title>Annotation of Ixodes scapularis.</title>
        <authorList>
            <consortium name="Ixodes scapularis Genome Project Consortium"/>
            <person name="Caler E."/>
            <person name="Hannick L.I."/>
            <person name="Bidwell S."/>
            <person name="Joardar V."/>
            <person name="Thiagarajan M."/>
            <person name="Amedeo P."/>
            <person name="Galinsky K.J."/>
            <person name="Schobel S."/>
            <person name="Inman J."/>
            <person name="Hostetler J."/>
            <person name="Miller J."/>
            <person name="Hammond M."/>
            <person name="Megy K."/>
            <person name="Lawson D."/>
            <person name="Kodira C."/>
            <person name="Sutton G."/>
            <person name="Meyer J."/>
            <person name="Hill C.A."/>
            <person name="Birren B."/>
            <person name="Nene V."/>
            <person name="Collins F."/>
            <person name="Alarcon-Chaidez F."/>
            <person name="Wikel S."/>
            <person name="Strausberg R."/>
        </authorList>
    </citation>
    <scope>NUCLEOTIDE SEQUENCE [LARGE SCALE GENOMIC DNA]</scope>
    <source>
        <strain evidence="4">Wikel</strain>
        <strain evidence="2">Wikel colony</strain>
    </source>
</reference>
<reference evidence="3" key="2">
    <citation type="submission" date="2020-05" db="UniProtKB">
        <authorList>
            <consortium name="EnsemblMetazoa"/>
        </authorList>
    </citation>
    <scope>IDENTIFICATION</scope>
    <source>
        <strain evidence="3">wikel</strain>
    </source>
</reference>
<evidence type="ECO:0000256" key="1">
    <source>
        <dbReference type="SAM" id="Phobius"/>
    </source>
</evidence>
<evidence type="ECO:0008006" key="5">
    <source>
        <dbReference type="Google" id="ProtNLM"/>
    </source>
</evidence>
<keyword evidence="1" id="KW-1133">Transmembrane helix</keyword>
<feature type="transmembrane region" description="Helical" evidence="1">
    <location>
        <begin position="123"/>
        <end position="149"/>
    </location>
</feature>
<evidence type="ECO:0000313" key="4">
    <source>
        <dbReference type="Proteomes" id="UP000001555"/>
    </source>
</evidence>
<dbReference type="EMBL" id="ABJB010652790">
    <property type="status" value="NOT_ANNOTATED_CDS"/>
    <property type="molecule type" value="Genomic_DNA"/>
</dbReference>
<keyword evidence="4" id="KW-1185">Reference proteome</keyword>
<dbReference type="InParanoid" id="B7Q212"/>
<name>B7Q212_IXOSC</name>
<protein>
    <recommendedName>
        <fullName evidence="5">EB domain-containing protein</fullName>
    </recommendedName>
</protein>
<dbReference type="Proteomes" id="UP000001555">
    <property type="component" value="Unassembled WGS sequence"/>
</dbReference>
<dbReference type="EMBL" id="ABJB010335142">
    <property type="status" value="NOT_ANNOTATED_CDS"/>
    <property type="molecule type" value="Genomic_DNA"/>
</dbReference>
<dbReference type="EMBL" id="ABJB010638638">
    <property type="status" value="NOT_ANNOTATED_CDS"/>
    <property type="molecule type" value="Genomic_DNA"/>
</dbReference>